<dbReference type="RefSeq" id="WP_146685972.1">
    <property type="nucleotide sequence ID" value="NZ_LT629750.1"/>
</dbReference>
<organism evidence="1 2">
    <name type="scientific">Bradyrhizobium canariense</name>
    <dbReference type="NCBI Taxonomy" id="255045"/>
    <lineage>
        <taxon>Bacteria</taxon>
        <taxon>Pseudomonadati</taxon>
        <taxon>Pseudomonadota</taxon>
        <taxon>Alphaproteobacteria</taxon>
        <taxon>Hyphomicrobiales</taxon>
        <taxon>Nitrobacteraceae</taxon>
        <taxon>Bradyrhizobium</taxon>
    </lineage>
</organism>
<dbReference type="EMBL" id="LT629750">
    <property type="protein sequence ID" value="SDR83726.1"/>
    <property type="molecule type" value="Genomic_DNA"/>
</dbReference>
<evidence type="ECO:0000313" key="1">
    <source>
        <dbReference type="EMBL" id="SDR83726.1"/>
    </source>
</evidence>
<reference evidence="2" key="1">
    <citation type="submission" date="2016-10" db="EMBL/GenBank/DDBJ databases">
        <authorList>
            <person name="Varghese N."/>
            <person name="Submissions S."/>
        </authorList>
    </citation>
    <scope>NUCLEOTIDE SEQUENCE [LARGE SCALE GENOMIC DNA]</scope>
    <source>
        <strain evidence="2">GAS369</strain>
    </source>
</reference>
<evidence type="ECO:0008006" key="3">
    <source>
        <dbReference type="Google" id="ProtNLM"/>
    </source>
</evidence>
<proteinExistence type="predicted"/>
<dbReference type="AlphaFoldDB" id="A0A1H1MAE3"/>
<dbReference type="Proteomes" id="UP000243904">
    <property type="component" value="Chromosome I"/>
</dbReference>
<accession>A0A1H1MAE3</accession>
<gene>
    <name evidence="1" type="ORF">SAMN05444158_0155</name>
</gene>
<keyword evidence="2" id="KW-1185">Reference proteome</keyword>
<sequence>MAHHSFDVLQRELALAIGICAAASATSAQTYSASGQIGYLQEWEMKASLAKTMTATGASYDGPVTLRHVGLCSVNGVEEKSGTVQLKVSPKTSGIEGTLAMQDDNCHIVASAAQSYSGLLSCRDGQGIPIKFSIELMQIADQHDPANGK</sequence>
<name>A0A1H1MAE3_9BRAD</name>
<protein>
    <recommendedName>
        <fullName evidence="3">DUF3617 domain-containing protein</fullName>
    </recommendedName>
</protein>
<evidence type="ECO:0000313" key="2">
    <source>
        <dbReference type="Proteomes" id="UP000243904"/>
    </source>
</evidence>